<evidence type="ECO:0000313" key="2">
    <source>
        <dbReference type="EMBL" id="CAD5211399.1"/>
    </source>
</evidence>
<keyword evidence="3" id="KW-1185">Reference proteome</keyword>
<accession>A0A811K7N2</accession>
<dbReference type="AlphaFoldDB" id="A0A811K7N2"/>
<organism evidence="2 3">
    <name type="scientific">Bursaphelenchus xylophilus</name>
    <name type="common">Pinewood nematode worm</name>
    <name type="synonym">Aphelenchoides xylophilus</name>
    <dbReference type="NCBI Taxonomy" id="6326"/>
    <lineage>
        <taxon>Eukaryota</taxon>
        <taxon>Metazoa</taxon>
        <taxon>Ecdysozoa</taxon>
        <taxon>Nematoda</taxon>
        <taxon>Chromadorea</taxon>
        <taxon>Rhabditida</taxon>
        <taxon>Tylenchina</taxon>
        <taxon>Tylenchomorpha</taxon>
        <taxon>Aphelenchoidea</taxon>
        <taxon>Aphelenchoididae</taxon>
        <taxon>Bursaphelenchus</taxon>
    </lineage>
</organism>
<gene>
    <name evidence="2" type="ORF">BXYJ_LOCUS2409</name>
</gene>
<feature type="region of interest" description="Disordered" evidence="1">
    <location>
        <begin position="41"/>
        <end position="79"/>
    </location>
</feature>
<reference evidence="2" key="1">
    <citation type="submission" date="2020-09" db="EMBL/GenBank/DDBJ databases">
        <authorList>
            <person name="Kikuchi T."/>
        </authorList>
    </citation>
    <scope>NUCLEOTIDE SEQUENCE</scope>
    <source>
        <strain evidence="2">Ka4C1</strain>
    </source>
</reference>
<feature type="compositionally biased region" description="Basic and acidic residues" evidence="1">
    <location>
        <begin position="41"/>
        <end position="53"/>
    </location>
</feature>
<comment type="caution">
    <text evidence="2">The sequence shown here is derived from an EMBL/GenBank/DDBJ whole genome shotgun (WGS) entry which is preliminary data.</text>
</comment>
<dbReference type="Proteomes" id="UP000582659">
    <property type="component" value="Unassembled WGS sequence"/>
</dbReference>
<dbReference type="EMBL" id="CAJFCV020000001">
    <property type="protein sequence ID" value="CAG9088207.1"/>
    <property type="molecule type" value="Genomic_DNA"/>
</dbReference>
<protein>
    <submittedName>
        <fullName evidence="2">(pine wood nematode) hypothetical protein</fullName>
    </submittedName>
</protein>
<dbReference type="EMBL" id="CAJFDI010000001">
    <property type="protein sequence ID" value="CAD5211399.1"/>
    <property type="molecule type" value="Genomic_DNA"/>
</dbReference>
<proteinExistence type="predicted"/>
<dbReference type="Proteomes" id="UP000659654">
    <property type="component" value="Unassembled WGS sequence"/>
</dbReference>
<evidence type="ECO:0000313" key="3">
    <source>
        <dbReference type="Proteomes" id="UP000659654"/>
    </source>
</evidence>
<name>A0A811K7N2_BURXY</name>
<sequence>MDNIRFDTSLMRRIFLMLHLEALDFWIKDGVKEVKRCQKKCPDDCGKSPHDDGFPGILIPKKTPKQPQSPLDLHVDRSPTPTAGTAAVVGVGAIAGMAGCSPKREVVLSLLLMLI</sequence>
<evidence type="ECO:0000256" key="1">
    <source>
        <dbReference type="SAM" id="MobiDB-lite"/>
    </source>
</evidence>